<dbReference type="PROSITE" id="PS00061">
    <property type="entry name" value="ADH_SHORT"/>
    <property type="match status" value="1"/>
</dbReference>
<dbReference type="SUPFAM" id="SSF51735">
    <property type="entry name" value="NAD(P)-binding Rossmann-fold domains"/>
    <property type="match status" value="1"/>
</dbReference>
<comment type="similarity">
    <text evidence="1">Belongs to the short-chain dehydrogenases/reductases (SDR) family.</text>
</comment>
<dbReference type="Proteomes" id="UP000198462">
    <property type="component" value="Unassembled WGS sequence"/>
</dbReference>
<dbReference type="PRINTS" id="PR00080">
    <property type="entry name" value="SDRFAMILY"/>
</dbReference>
<accession>A0A219B823</accession>
<evidence type="ECO:0000256" key="1">
    <source>
        <dbReference type="ARBA" id="ARBA00006484"/>
    </source>
</evidence>
<dbReference type="AlphaFoldDB" id="A0A219B823"/>
<dbReference type="InterPro" id="IPR020904">
    <property type="entry name" value="Sc_DH/Rdtase_CS"/>
</dbReference>
<evidence type="ECO:0000313" key="2">
    <source>
        <dbReference type="EMBL" id="OWV34411.1"/>
    </source>
</evidence>
<dbReference type="FunFam" id="3.40.50.720:FF:000084">
    <property type="entry name" value="Short-chain dehydrogenase reductase"/>
    <property type="match status" value="1"/>
</dbReference>
<dbReference type="OrthoDB" id="286404at2"/>
<dbReference type="EMBL" id="NFZT01000001">
    <property type="protein sequence ID" value="OWV34411.1"/>
    <property type="molecule type" value="Genomic_DNA"/>
</dbReference>
<gene>
    <name evidence="2" type="ORF">B5C34_13715</name>
</gene>
<dbReference type="PRINTS" id="PR00081">
    <property type="entry name" value="GDHRDH"/>
</dbReference>
<comment type="caution">
    <text evidence="2">The sequence shown here is derived from an EMBL/GenBank/DDBJ whole genome shotgun (WGS) entry which is preliminary data.</text>
</comment>
<protein>
    <submittedName>
        <fullName evidence="2">3-oxoacyl-ACP reductase</fullName>
    </submittedName>
</protein>
<dbReference type="STRING" id="1234595.C725_1972"/>
<dbReference type="GO" id="GO:0016616">
    <property type="term" value="F:oxidoreductase activity, acting on the CH-OH group of donors, NAD or NADP as acceptor"/>
    <property type="evidence" value="ECO:0007669"/>
    <property type="project" value="TreeGrafter"/>
</dbReference>
<sequence length="238" mass="25383">MSWMQGKTVLVTGGTQGIGQATAALFRDEGAKVTITGTRDAASEYEGEDLAGMTYVRCRMGEPADIEALAARFDSLDVLVNNAGMGRQDEYEPEGFEAVIDVNLNGVMRLSTALHDALAKAGGNIVNTGSLSSFLALKETPAYTASKAGLLGLTRALADKWAPDGIRVNLVAPGFIRTRMTANARQSDDYEKRLLKAIPMRRWGEPREVATCIAFLASPGASYVTGQSLSMDGGLMLR</sequence>
<proteinExistence type="inferred from homology"/>
<keyword evidence="3" id="KW-1185">Reference proteome</keyword>
<dbReference type="PANTHER" id="PTHR42760:SF132">
    <property type="entry name" value="SHORT-CHAIN DEHYDROGENASE_REDUCTASE FAMILY PROTEIN"/>
    <property type="match status" value="1"/>
</dbReference>
<organism evidence="2 3">
    <name type="scientific">Pacificimonas flava</name>
    <dbReference type="NCBI Taxonomy" id="1234595"/>
    <lineage>
        <taxon>Bacteria</taxon>
        <taxon>Pseudomonadati</taxon>
        <taxon>Pseudomonadota</taxon>
        <taxon>Alphaproteobacteria</taxon>
        <taxon>Sphingomonadales</taxon>
        <taxon>Sphingosinicellaceae</taxon>
        <taxon>Pacificimonas</taxon>
    </lineage>
</organism>
<dbReference type="CDD" id="cd05233">
    <property type="entry name" value="SDR_c"/>
    <property type="match status" value="1"/>
</dbReference>
<dbReference type="InterPro" id="IPR036291">
    <property type="entry name" value="NAD(P)-bd_dom_sf"/>
</dbReference>
<reference evidence="3" key="1">
    <citation type="submission" date="2017-05" db="EMBL/GenBank/DDBJ databases">
        <authorList>
            <person name="Lin X."/>
        </authorList>
    </citation>
    <scope>NUCLEOTIDE SEQUENCE [LARGE SCALE GENOMIC DNA]</scope>
    <source>
        <strain evidence="3">JLT2012</strain>
    </source>
</reference>
<dbReference type="RefSeq" id="WP_088713111.1">
    <property type="nucleotide sequence ID" value="NZ_NFZT01000001.1"/>
</dbReference>
<dbReference type="Pfam" id="PF13561">
    <property type="entry name" value="adh_short_C2"/>
    <property type="match status" value="1"/>
</dbReference>
<dbReference type="Gene3D" id="3.40.50.720">
    <property type="entry name" value="NAD(P)-binding Rossmann-like Domain"/>
    <property type="match status" value="1"/>
</dbReference>
<dbReference type="InterPro" id="IPR002347">
    <property type="entry name" value="SDR_fam"/>
</dbReference>
<evidence type="ECO:0000313" key="3">
    <source>
        <dbReference type="Proteomes" id="UP000198462"/>
    </source>
</evidence>
<dbReference type="PANTHER" id="PTHR42760">
    <property type="entry name" value="SHORT-CHAIN DEHYDROGENASES/REDUCTASES FAMILY MEMBER"/>
    <property type="match status" value="1"/>
</dbReference>
<name>A0A219B823_9SPHN</name>